<evidence type="ECO:0008006" key="4">
    <source>
        <dbReference type="Google" id="ProtNLM"/>
    </source>
</evidence>
<keyword evidence="1" id="KW-0732">Signal</keyword>
<feature type="signal peptide" evidence="1">
    <location>
        <begin position="1"/>
        <end position="39"/>
    </location>
</feature>
<reference evidence="2" key="2">
    <citation type="submission" date="2025-09" db="UniProtKB">
        <authorList>
            <consortium name="Ensembl"/>
        </authorList>
    </citation>
    <scope>IDENTIFICATION</scope>
</reference>
<organism evidence="2 3">
    <name type="scientific">Paramormyrops kingsleyae</name>
    <dbReference type="NCBI Taxonomy" id="1676925"/>
    <lineage>
        <taxon>Eukaryota</taxon>
        <taxon>Metazoa</taxon>
        <taxon>Chordata</taxon>
        <taxon>Craniata</taxon>
        <taxon>Vertebrata</taxon>
        <taxon>Euteleostomi</taxon>
        <taxon>Actinopterygii</taxon>
        <taxon>Neopterygii</taxon>
        <taxon>Teleostei</taxon>
        <taxon>Osteoglossocephala</taxon>
        <taxon>Osteoglossomorpha</taxon>
        <taxon>Osteoglossiformes</taxon>
        <taxon>Mormyridae</taxon>
        <taxon>Paramormyrops</taxon>
    </lineage>
</organism>
<keyword evidence="3" id="KW-1185">Reference proteome</keyword>
<sequence>MLISSLVCPGRGSHRTPVGARLTGAQLLLLLLLVGVTCAYGSTVIPEQLDLHSIDDRGPAIDPYWYVDRGVRPIGRFGKRQSSGPSLGFLFRILWDRKVRGLQRVQGSDWLS</sequence>
<dbReference type="Pfam" id="PF15172">
    <property type="entry name" value="Prolactin_RP"/>
    <property type="match status" value="1"/>
</dbReference>
<dbReference type="InterPro" id="IPR026194">
    <property type="entry name" value="PrRP"/>
</dbReference>
<reference evidence="2" key="1">
    <citation type="submission" date="2025-08" db="UniProtKB">
        <authorList>
            <consortium name="Ensembl"/>
        </authorList>
    </citation>
    <scope>IDENTIFICATION</scope>
</reference>
<dbReference type="PANTHER" id="PTHR17206">
    <property type="entry name" value="PROLACTIN-RELEASING PEPTIDE"/>
    <property type="match status" value="1"/>
</dbReference>
<protein>
    <recommendedName>
        <fullName evidence="4">Prolactin releasing hormone 2</fullName>
    </recommendedName>
</protein>
<name>A0A3B3SUF6_9TELE</name>
<dbReference type="STRING" id="1676925.ENSPKIP00000033908"/>
<proteinExistence type="predicted"/>
<accession>A0A3B3SUF6</accession>
<feature type="chain" id="PRO_5017326594" description="Prolactin releasing hormone 2" evidence="1">
    <location>
        <begin position="40"/>
        <end position="112"/>
    </location>
</feature>
<dbReference type="GO" id="GO:0005179">
    <property type="term" value="F:hormone activity"/>
    <property type="evidence" value="ECO:0007669"/>
    <property type="project" value="InterPro"/>
</dbReference>
<evidence type="ECO:0000313" key="2">
    <source>
        <dbReference type="Ensembl" id="ENSPKIP00000033908.1"/>
    </source>
</evidence>
<dbReference type="AlphaFoldDB" id="A0A3B3SUF6"/>
<dbReference type="GeneTree" id="ENSGT00940000178028"/>
<evidence type="ECO:0000313" key="3">
    <source>
        <dbReference type="Proteomes" id="UP000261540"/>
    </source>
</evidence>
<dbReference type="Ensembl" id="ENSPKIT00000014804.1">
    <property type="protein sequence ID" value="ENSPKIP00000033908.1"/>
    <property type="gene ID" value="ENSPKIG00000013441.1"/>
</dbReference>
<evidence type="ECO:0000256" key="1">
    <source>
        <dbReference type="SAM" id="SignalP"/>
    </source>
</evidence>
<dbReference type="Proteomes" id="UP000261540">
    <property type="component" value="Unplaced"/>
</dbReference>